<evidence type="ECO:0000256" key="3">
    <source>
        <dbReference type="SAM" id="MobiDB-lite"/>
    </source>
</evidence>
<comment type="function">
    <text evidence="1">Required for the transposition of the insertion element.</text>
</comment>
<evidence type="ECO:0000256" key="1">
    <source>
        <dbReference type="ARBA" id="ARBA00002190"/>
    </source>
</evidence>
<accession>A0A1H5QLF2</accession>
<keyword evidence="6" id="KW-1185">Reference proteome</keyword>
<proteinExistence type="inferred from homology"/>
<dbReference type="InterPro" id="IPR001598">
    <property type="entry name" value="Transposase_IS30_CS"/>
</dbReference>
<dbReference type="PROSITE" id="PS01043">
    <property type="entry name" value="TRANSPOSASE_IS30"/>
    <property type="match status" value="1"/>
</dbReference>
<dbReference type="PANTHER" id="PTHR10948:SF23">
    <property type="entry name" value="TRANSPOSASE INSI FOR INSERTION SEQUENCE ELEMENT IS30A-RELATED"/>
    <property type="match status" value="1"/>
</dbReference>
<evidence type="ECO:0000313" key="6">
    <source>
        <dbReference type="Proteomes" id="UP000198878"/>
    </source>
</evidence>
<feature type="region of interest" description="Disordered" evidence="3">
    <location>
        <begin position="91"/>
        <end position="110"/>
    </location>
</feature>
<dbReference type="GO" id="GO:0006313">
    <property type="term" value="P:DNA transposition"/>
    <property type="evidence" value="ECO:0007669"/>
    <property type="project" value="InterPro"/>
</dbReference>
<organism evidence="5 6">
    <name type="scientific">Amycolatopsis pretoriensis</name>
    <dbReference type="NCBI Taxonomy" id="218821"/>
    <lineage>
        <taxon>Bacteria</taxon>
        <taxon>Bacillati</taxon>
        <taxon>Actinomycetota</taxon>
        <taxon>Actinomycetes</taxon>
        <taxon>Pseudonocardiales</taxon>
        <taxon>Pseudonocardiaceae</taxon>
        <taxon>Amycolatopsis</taxon>
    </lineage>
</organism>
<gene>
    <name evidence="5" type="ORF">SAMN05421837_103547</name>
</gene>
<dbReference type="Proteomes" id="UP000198878">
    <property type="component" value="Unassembled WGS sequence"/>
</dbReference>
<comment type="similarity">
    <text evidence="2">Belongs to the transposase IS30 family.</text>
</comment>
<dbReference type="InterPro" id="IPR051917">
    <property type="entry name" value="Transposase-Integrase"/>
</dbReference>
<reference evidence="6" key="1">
    <citation type="submission" date="2016-10" db="EMBL/GenBank/DDBJ databases">
        <authorList>
            <person name="Varghese N."/>
            <person name="Submissions S."/>
        </authorList>
    </citation>
    <scope>NUCLEOTIDE SEQUENCE [LARGE SCALE GENOMIC DNA]</scope>
    <source>
        <strain evidence="6">DSM 44654</strain>
    </source>
</reference>
<protein>
    <recommendedName>
        <fullName evidence="4">Integrase catalytic domain-containing protein</fullName>
    </recommendedName>
</protein>
<dbReference type="GO" id="GO:0015074">
    <property type="term" value="P:DNA integration"/>
    <property type="evidence" value="ECO:0007669"/>
    <property type="project" value="InterPro"/>
</dbReference>
<evidence type="ECO:0000313" key="5">
    <source>
        <dbReference type="EMBL" id="SEF26916.1"/>
    </source>
</evidence>
<dbReference type="STRING" id="218821.SAMN05421837_103547"/>
<evidence type="ECO:0000256" key="2">
    <source>
        <dbReference type="ARBA" id="ARBA00006363"/>
    </source>
</evidence>
<dbReference type="PROSITE" id="PS50994">
    <property type="entry name" value="INTEGRASE"/>
    <property type="match status" value="1"/>
</dbReference>
<dbReference type="SUPFAM" id="SSF53098">
    <property type="entry name" value="Ribonuclease H-like"/>
    <property type="match status" value="1"/>
</dbReference>
<dbReference type="GO" id="GO:0005829">
    <property type="term" value="C:cytosol"/>
    <property type="evidence" value="ECO:0007669"/>
    <property type="project" value="TreeGrafter"/>
</dbReference>
<name>A0A1H5QLF2_9PSEU</name>
<dbReference type="GO" id="GO:0003677">
    <property type="term" value="F:DNA binding"/>
    <property type="evidence" value="ECO:0007669"/>
    <property type="project" value="InterPro"/>
</dbReference>
<dbReference type="InterPro" id="IPR001584">
    <property type="entry name" value="Integrase_cat-core"/>
</dbReference>
<dbReference type="AlphaFoldDB" id="A0A1H5QLF2"/>
<sequence length="110" mass="12431">MVMISDRHAPWQRGSNENTNGLLRQYFPKGTDLSVHTAAHLDAVATELNDRPRMTLDWDTPAELMTRLLNTTQGCARAPCCSGPRLRAPALLRPRHRRSEGPELRQAPYQ</sequence>
<dbReference type="InterPro" id="IPR012337">
    <property type="entry name" value="RNaseH-like_sf"/>
</dbReference>
<dbReference type="GO" id="GO:0004803">
    <property type="term" value="F:transposase activity"/>
    <property type="evidence" value="ECO:0007669"/>
    <property type="project" value="InterPro"/>
</dbReference>
<evidence type="ECO:0000259" key="4">
    <source>
        <dbReference type="PROSITE" id="PS50994"/>
    </source>
</evidence>
<feature type="domain" description="Integrase catalytic" evidence="4">
    <location>
        <begin position="1"/>
        <end position="69"/>
    </location>
</feature>
<dbReference type="PANTHER" id="PTHR10948">
    <property type="entry name" value="TRANSPOSASE"/>
    <property type="match status" value="1"/>
</dbReference>
<dbReference type="EMBL" id="FNUJ01000003">
    <property type="protein sequence ID" value="SEF26916.1"/>
    <property type="molecule type" value="Genomic_DNA"/>
</dbReference>